<dbReference type="Proteomes" id="UP000050525">
    <property type="component" value="Unassembled WGS sequence"/>
</dbReference>
<organism evidence="1 2">
    <name type="scientific">Alligator mississippiensis</name>
    <name type="common">American alligator</name>
    <dbReference type="NCBI Taxonomy" id="8496"/>
    <lineage>
        <taxon>Eukaryota</taxon>
        <taxon>Metazoa</taxon>
        <taxon>Chordata</taxon>
        <taxon>Craniata</taxon>
        <taxon>Vertebrata</taxon>
        <taxon>Euteleostomi</taxon>
        <taxon>Archelosauria</taxon>
        <taxon>Archosauria</taxon>
        <taxon>Crocodylia</taxon>
        <taxon>Alligatoridae</taxon>
        <taxon>Alligatorinae</taxon>
        <taxon>Alligator</taxon>
    </lineage>
</organism>
<gene>
    <name evidence="1" type="ORF">Y1Q_0022427</name>
</gene>
<evidence type="ECO:0000313" key="2">
    <source>
        <dbReference type="Proteomes" id="UP000050525"/>
    </source>
</evidence>
<name>A0A151N0B6_ALLMI</name>
<dbReference type="EMBL" id="AKHW03004278">
    <property type="protein sequence ID" value="KYO30192.1"/>
    <property type="molecule type" value="Genomic_DNA"/>
</dbReference>
<keyword evidence="2" id="KW-1185">Reference proteome</keyword>
<sequence length="70" mass="7720">MGKKYLQTLPGPYKREKKKGMADAVNNMISAEGKQNSGDKDLCSVPSSFLCRGRRAPSKGRPCCHPSLYM</sequence>
<comment type="caution">
    <text evidence="1">The sequence shown here is derived from an EMBL/GenBank/DDBJ whole genome shotgun (WGS) entry which is preliminary data.</text>
</comment>
<proteinExistence type="predicted"/>
<dbReference type="AlphaFoldDB" id="A0A151N0B6"/>
<evidence type="ECO:0000313" key="1">
    <source>
        <dbReference type="EMBL" id="KYO30192.1"/>
    </source>
</evidence>
<reference evidence="1 2" key="1">
    <citation type="journal article" date="2012" name="Genome Biol.">
        <title>Sequencing three crocodilian genomes to illuminate the evolution of archosaurs and amniotes.</title>
        <authorList>
            <person name="St John J.A."/>
            <person name="Braun E.L."/>
            <person name="Isberg S.R."/>
            <person name="Miles L.G."/>
            <person name="Chong A.Y."/>
            <person name="Gongora J."/>
            <person name="Dalzell P."/>
            <person name="Moran C."/>
            <person name="Bed'hom B."/>
            <person name="Abzhanov A."/>
            <person name="Burgess S.C."/>
            <person name="Cooksey A.M."/>
            <person name="Castoe T.A."/>
            <person name="Crawford N.G."/>
            <person name="Densmore L.D."/>
            <person name="Drew J.C."/>
            <person name="Edwards S.V."/>
            <person name="Faircloth B.C."/>
            <person name="Fujita M.K."/>
            <person name="Greenwold M.J."/>
            <person name="Hoffmann F.G."/>
            <person name="Howard J.M."/>
            <person name="Iguchi T."/>
            <person name="Janes D.E."/>
            <person name="Khan S.Y."/>
            <person name="Kohno S."/>
            <person name="de Koning A.J."/>
            <person name="Lance S.L."/>
            <person name="McCarthy F.M."/>
            <person name="McCormack J.E."/>
            <person name="Merchant M.E."/>
            <person name="Peterson D.G."/>
            <person name="Pollock D.D."/>
            <person name="Pourmand N."/>
            <person name="Raney B.J."/>
            <person name="Roessler K.A."/>
            <person name="Sanford J.R."/>
            <person name="Sawyer R.H."/>
            <person name="Schmidt C.J."/>
            <person name="Triplett E.W."/>
            <person name="Tuberville T.D."/>
            <person name="Venegas-Anaya M."/>
            <person name="Howard J.T."/>
            <person name="Jarvis E.D."/>
            <person name="Guillette L.J.Jr."/>
            <person name="Glenn T.C."/>
            <person name="Green R.E."/>
            <person name="Ray D.A."/>
        </authorList>
    </citation>
    <scope>NUCLEOTIDE SEQUENCE [LARGE SCALE GENOMIC DNA]</scope>
    <source>
        <strain evidence="1">KSC_2009_1</strain>
    </source>
</reference>
<accession>A0A151N0B6</accession>
<protein>
    <submittedName>
        <fullName evidence="1">Uncharacterized protein</fullName>
    </submittedName>
</protein>